<sequence length="403" mass="42944">MKVGQRFTLRITPVNPSVCGEPTLPTSVTAEIEGPSGEPIEGQIQLGEATAPATLQFTPVRPGPHHILVAFSQVGGLHQFDFHAVVDSSLSAPSYTLNRACTSLERTQQGSWVCGTTVLRGDTQVATFPNARLAVAGDVIWVLSSTALERYVDTGSALVMTGSLNHSQGNATFLLASAEELAAVHDDSLALYTFSGGTLASAGVTPWTPPAASVGFAGDPHGLLLREGSQFILVTRQAVNFQSVIQACPYQLDSGRLQRTPETCLQLGGDVVGFEPQVLWTRDPPFMSGTRLEQGSIHRWEWSGGRLVEAGSVSLGAQALLTFPPMVTPSVVPAIYANQSGNFSASLTAVAFWSAERRAILFEHLDAEVHSLRASPTFYWGNISPSTSPPLTKIRLRSQAPIP</sequence>
<accession>A0A085WXV7</accession>
<organism evidence="1 2">
    <name type="scientific">Hyalangium minutum</name>
    <dbReference type="NCBI Taxonomy" id="394096"/>
    <lineage>
        <taxon>Bacteria</taxon>
        <taxon>Pseudomonadati</taxon>
        <taxon>Myxococcota</taxon>
        <taxon>Myxococcia</taxon>
        <taxon>Myxococcales</taxon>
        <taxon>Cystobacterineae</taxon>
        <taxon>Archangiaceae</taxon>
        <taxon>Hyalangium</taxon>
    </lineage>
</organism>
<reference evidence="1 2" key="1">
    <citation type="submission" date="2014-04" db="EMBL/GenBank/DDBJ databases">
        <title>Genome assembly of Hyalangium minutum DSM 14724.</title>
        <authorList>
            <person name="Sharma G."/>
            <person name="Subramanian S."/>
        </authorList>
    </citation>
    <scope>NUCLEOTIDE SEQUENCE [LARGE SCALE GENOMIC DNA]</scope>
    <source>
        <strain evidence="1 2">DSM 14724</strain>
    </source>
</reference>
<evidence type="ECO:0000313" key="2">
    <source>
        <dbReference type="Proteomes" id="UP000028725"/>
    </source>
</evidence>
<gene>
    <name evidence="1" type="ORF">DB31_0783</name>
</gene>
<protein>
    <submittedName>
        <fullName evidence="1">Putative lipoprotein</fullName>
    </submittedName>
</protein>
<keyword evidence="1" id="KW-0449">Lipoprotein</keyword>
<keyword evidence="2" id="KW-1185">Reference proteome</keyword>
<dbReference type="Proteomes" id="UP000028725">
    <property type="component" value="Unassembled WGS sequence"/>
</dbReference>
<dbReference type="AlphaFoldDB" id="A0A085WXV7"/>
<name>A0A085WXV7_9BACT</name>
<evidence type="ECO:0000313" key="1">
    <source>
        <dbReference type="EMBL" id="KFE72520.1"/>
    </source>
</evidence>
<proteinExistence type="predicted"/>
<comment type="caution">
    <text evidence="1">The sequence shown here is derived from an EMBL/GenBank/DDBJ whole genome shotgun (WGS) entry which is preliminary data.</text>
</comment>
<dbReference type="EMBL" id="JMCB01000001">
    <property type="protein sequence ID" value="KFE72520.1"/>
    <property type="molecule type" value="Genomic_DNA"/>
</dbReference>